<sequence length="117" mass="12863">MKRSAIIFVAVAALVASCATQITWYKEGATIEDYNLQAYNCEKDMRQSGYFGDAFAAPGNMRSFYSKCMIVHGWYPREWLITCRQKDGALLERASQVHCASIGGTPVIGQNGTAIGN</sequence>
<protein>
    <recommendedName>
        <fullName evidence="3">Lipoprotein</fullName>
    </recommendedName>
</protein>
<proteinExistence type="predicted"/>
<organism evidence="1 2">
    <name type="scientific">Paramagnetospirillum magneticum (strain ATCC 700264 / AMB-1)</name>
    <name type="common">Magnetospirillum magneticum</name>
    <dbReference type="NCBI Taxonomy" id="342108"/>
    <lineage>
        <taxon>Bacteria</taxon>
        <taxon>Pseudomonadati</taxon>
        <taxon>Pseudomonadota</taxon>
        <taxon>Alphaproteobacteria</taxon>
        <taxon>Rhodospirillales</taxon>
        <taxon>Magnetospirillaceae</taxon>
        <taxon>Paramagnetospirillum</taxon>
    </lineage>
</organism>
<dbReference type="EMBL" id="AP007255">
    <property type="protein sequence ID" value="BAE50532.1"/>
    <property type="molecule type" value="Genomic_DNA"/>
</dbReference>
<dbReference type="Proteomes" id="UP000007058">
    <property type="component" value="Chromosome"/>
</dbReference>
<keyword evidence="2" id="KW-1185">Reference proteome</keyword>
<accession>Q2W6J3</accession>
<evidence type="ECO:0000313" key="1">
    <source>
        <dbReference type="EMBL" id="BAE50532.1"/>
    </source>
</evidence>
<dbReference type="KEGG" id="mag:amb1728"/>
<reference evidence="1 2" key="1">
    <citation type="journal article" date="2005" name="DNA Res.">
        <title>Complete genome sequence of the facultative anaerobic magnetotactic bacterium Magnetospirillum sp. strain AMB-1.</title>
        <authorList>
            <person name="Matsunaga T."/>
            <person name="Okamura Y."/>
            <person name="Fukuda Y."/>
            <person name="Wahyudi A.T."/>
            <person name="Murase Y."/>
            <person name="Takeyama H."/>
        </authorList>
    </citation>
    <scope>NUCLEOTIDE SEQUENCE [LARGE SCALE GENOMIC DNA]</scope>
    <source>
        <strain evidence="2">ATCC 700264 / AMB-1</strain>
    </source>
</reference>
<dbReference type="PROSITE" id="PS51257">
    <property type="entry name" value="PROKAR_LIPOPROTEIN"/>
    <property type="match status" value="1"/>
</dbReference>
<dbReference type="HOGENOM" id="CLU_2081968_0_0_5"/>
<name>Q2W6J3_PARM1</name>
<gene>
    <name evidence="1" type="ordered locus">amb1728</name>
</gene>
<evidence type="ECO:0000313" key="2">
    <source>
        <dbReference type="Proteomes" id="UP000007058"/>
    </source>
</evidence>
<dbReference type="AlphaFoldDB" id="Q2W6J3"/>
<evidence type="ECO:0008006" key="3">
    <source>
        <dbReference type="Google" id="ProtNLM"/>
    </source>
</evidence>